<feature type="region of interest" description="Disordered" evidence="1">
    <location>
        <begin position="285"/>
        <end position="328"/>
    </location>
</feature>
<feature type="compositionally biased region" description="Low complexity" evidence="1">
    <location>
        <begin position="288"/>
        <end position="309"/>
    </location>
</feature>
<gene>
    <name evidence="2" type="ORF">Vretimale_7413</name>
</gene>
<evidence type="ECO:0000313" key="2">
    <source>
        <dbReference type="EMBL" id="GIM02635.1"/>
    </source>
</evidence>
<feature type="non-terminal residue" evidence="2">
    <location>
        <position position="1"/>
    </location>
</feature>
<name>A0A8J4G9I0_9CHLO</name>
<reference evidence="2" key="1">
    <citation type="journal article" date="2021" name="Proc. Natl. Acad. Sci. U.S.A.">
        <title>Three genomes in the algal genus Volvox reveal the fate of a haploid sex-determining region after a transition to homothallism.</title>
        <authorList>
            <person name="Yamamoto K."/>
            <person name="Hamaji T."/>
            <person name="Kawai-Toyooka H."/>
            <person name="Matsuzaki R."/>
            <person name="Takahashi F."/>
            <person name="Nishimura Y."/>
            <person name="Kawachi M."/>
            <person name="Noguchi H."/>
            <person name="Minakuchi Y."/>
            <person name="Umen J.G."/>
            <person name="Toyoda A."/>
            <person name="Nozaki H."/>
        </authorList>
    </citation>
    <scope>NUCLEOTIDE SEQUENCE</scope>
    <source>
        <strain evidence="2">NIES-3785</strain>
    </source>
</reference>
<dbReference type="EMBL" id="BNCQ01000012">
    <property type="protein sequence ID" value="GIM02635.1"/>
    <property type="molecule type" value="Genomic_DNA"/>
</dbReference>
<feature type="region of interest" description="Disordered" evidence="1">
    <location>
        <begin position="342"/>
        <end position="374"/>
    </location>
</feature>
<organism evidence="2 3">
    <name type="scientific">Volvox reticuliferus</name>
    <dbReference type="NCBI Taxonomy" id="1737510"/>
    <lineage>
        <taxon>Eukaryota</taxon>
        <taxon>Viridiplantae</taxon>
        <taxon>Chlorophyta</taxon>
        <taxon>core chlorophytes</taxon>
        <taxon>Chlorophyceae</taxon>
        <taxon>CS clade</taxon>
        <taxon>Chlamydomonadales</taxon>
        <taxon>Volvocaceae</taxon>
        <taxon>Volvox</taxon>
    </lineage>
</organism>
<comment type="caution">
    <text evidence="2">The sequence shown here is derived from an EMBL/GenBank/DDBJ whole genome shotgun (WGS) entry which is preliminary data.</text>
</comment>
<feature type="region of interest" description="Disordered" evidence="1">
    <location>
        <begin position="206"/>
        <end position="239"/>
    </location>
</feature>
<dbReference type="Proteomes" id="UP000722791">
    <property type="component" value="Unassembled WGS sequence"/>
</dbReference>
<sequence length="401" mass="42051">ARPERPSSWMWQAACCRASQAASSRPREPRPPLMTTRPAELASGCCCGLNTTTLPTCRAWDICRSAAAALTSECAARGNGRRLPRLTPAATRRMADCTAASGRKSTATYPADTSGRSLCRRDTEKMSRLLISTKRPPRRSRLSVADTRPGLVSVFSATSTTPPRWPLMHCAAASSSTKPRSRLVDTWRTPRPRNRARLEGLPAVATTSAPRARTTCRDARPTPPVAPCTSTRSPGRSPAALPNTWWAVMKTVGMVAASSKLKQPGIATSVWGLLCTSVPRLPAARPNTAVPGGSSAASTPSPAATTTPAQSPPGAPGSPGYMPSTLSTSRKLTPTALTLSASLPAGTAPSSPVMGDGSCCGTRLPSAPRGRGTNWKEVFLPAPGSIVFRRASNVTPPLHTT</sequence>
<evidence type="ECO:0000313" key="3">
    <source>
        <dbReference type="Proteomes" id="UP000722791"/>
    </source>
</evidence>
<protein>
    <submittedName>
        <fullName evidence="2">Uncharacterized protein</fullName>
    </submittedName>
</protein>
<proteinExistence type="predicted"/>
<evidence type="ECO:0000256" key="1">
    <source>
        <dbReference type="SAM" id="MobiDB-lite"/>
    </source>
</evidence>
<accession>A0A8J4G9I0</accession>
<dbReference type="AlphaFoldDB" id="A0A8J4G9I0"/>